<organism evidence="7 8">
    <name type="scientific">Acidovorax bellezanensis</name>
    <dbReference type="NCBI Taxonomy" id="2976702"/>
    <lineage>
        <taxon>Bacteria</taxon>
        <taxon>Pseudomonadati</taxon>
        <taxon>Pseudomonadota</taxon>
        <taxon>Betaproteobacteria</taxon>
        <taxon>Burkholderiales</taxon>
        <taxon>Comamonadaceae</taxon>
        <taxon>Acidovorax</taxon>
    </lineage>
</organism>
<keyword evidence="5" id="KW-0472">Membrane</keyword>
<dbReference type="InterPro" id="IPR036890">
    <property type="entry name" value="HATPase_C_sf"/>
</dbReference>
<dbReference type="Gene3D" id="3.30.565.10">
    <property type="entry name" value="Histidine kinase-like ATPase, C-terminal domain"/>
    <property type="match status" value="1"/>
</dbReference>
<keyword evidence="8" id="KW-1185">Reference proteome</keyword>
<evidence type="ECO:0000256" key="1">
    <source>
        <dbReference type="ARBA" id="ARBA00022679"/>
    </source>
</evidence>
<sequence>MSAHFMHRADLAALLALLGVLLWSLPFCMLCWLLGSGRLDELPQPPAHWREWGTAVLGAGAVVGAWLALRLRRFWLWRRRRNPRPSREIQVERQRIARTLHDAVGSQLVNACMLLDPQQPEQKQVQEVLESCLLDLRLLVDSMDCDQSALTDRLAGLRHRLQPVLDHRGIALHWQVPEWGAAGLEAGVAAQQIAAIAQEALSNALQHAHARQIALTLEQQQDEWHLRIEDDGQGMSSPSAGQGLRSMAQRASEVGASLQSGPGIQGRGVCIHVRWPVSPSPPG</sequence>
<keyword evidence="2 7" id="KW-0418">Kinase</keyword>
<keyword evidence="5" id="KW-1133">Transmembrane helix</keyword>
<dbReference type="InterPro" id="IPR003594">
    <property type="entry name" value="HATPase_dom"/>
</dbReference>
<dbReference type="SMART" id="SM00387">
    <property type="entry name" value="HATPase_c"/>
    <property type="match status" value="1"/>
</dbReference>
<evidence type="ECO:0000256" key="4">
    <source>
        <dbReference type="SAM" id="MobiDB-lite"/>
    </source>
</evidence>
<evidence type="ECO:0000256" key="2">
    <source>
        <dbReference type="ARBA" id="ARBA00022777"/>
    </source>
</evidence>
<protein>
    <submittedName>
        <fullName evidence="7">Histidine kinase</fullName>
    </submittedName>
</protein>
<dbReference type="Proteomes" id="UP001525968">
    <property type="component" value="Unassembled WGS sequence"/>
</dbReference>
<feature type="transmembrane region" description="Helical" evidence="5">
    <location>
        <begin position="52"/>
        <end position="71"/>
    </location>
</feature>
<dbReference type="CDD" id="cd16917">
    <property type="entry name" value="HATPase_UhpB-NarQ-NarX-like"/>
    <property type="match status" value="1"/>
</dbReference>
<dbReference type="GO" id="GO:0016301">
    <property type="term" value="F:kinase activity"/>
    <property type="evidence" value="ECO:0007669"/>
    <property type="project" value="UniProtKB-KW"/>
</dbReference>
<gene>
    <name evidence="7" type="ORF">N0K08_18790</name>
</gene>
<reference evidence="7 8" key="1">
    <citation type="submission" date="2022-09" db="EMBL/GenBank/DDBJ databases">
        <title>Draft genome of isolate Be4.</title>
        <authorList>
            <person name="Sanchez-Castro I."/>
            <person name="Martinez-Rodriguez P."/>
            <person name="Descostes M."/>
            <person name="Merroun M."/>
        </authorList>
    </citation>
    <scope>NUCLEOTIDE SEQUENCE [LARGE SCALE GENOMIC DNA]</scope>
    <source>
        <strain evidence="7 8">Be4</strain>
    </source>
</reference>
<dbReference type="EMBL" id="JAODYH010000011">
    <property type="protein sequence ID" value="MCT9812683.1"/>
    <property type="molecule type" value="Genomic_DNA"/>
</dbReference>
<evidence type="ECO:0000313" key="7">
    <source>
        <dbReference type="EMBL" id="MCT9812683.1"/>
    </source>
</evidence>
<comment type="caution">
    <text evidence="7">The sequence shown here is derived from an EMBL/GenBank/DDBJ whole genome shotgun (WGS) entry which is preliminary data.</text>
</comment>
<keyword evidence="3" id="KW-0902">Two-component regulatory system</keyword>
<dbReference type="Pfam" id="PF02518">
    <property type="entry name" value="HATPase_c"/>
    <property type="match status" value="1"/>
</dbReference>
<dbReference type="SUPFAM" id="SSF55874">
    <property type="entry name" value="ATPase domain of HSP90 chaperone/DNA topoisomerase II/histidine kinase"/>
    <property type="match status" value="1"/>
</dbReference>
<evidence type="ECO:0000313" key="8">
    <source>
        <dbReference type="Proteomes" id="UP001525968"/>
    </source>
</evidence>
<feature type="region of interest" description="Disordered" evidence="4">
    <location>
        <begin position="230"/>
        <end position="261"/>
    </location>
</feature>
<keyword evidence="1" id="KW-0808">Transferase</keyword>
<accession>A0ABT2PQD7</accession>
<name>A0ABT2PQD7_9BURK</name>
<evidence type="ECO:0000256" key="5">
    <source>
        <dbReference type="SAM" id="Phobius"/>
    </source>
</evidence>
<keyword evidence="5" id="KW-0812">Transmembrane</keyword>
<evidence type="ECO:0000259" key="6">
    <source>
        <dbReference type="SMART" id="SM00387"/>
    </source>
</evidence>
<feature type="domain" description="Histidine kinase/HSP90-like ATPase" evidence="6">
    <location>
        <begin position="188"/>
        <end position="279"/>
    </location>
</feature>
<evidence type="ECO:0000256" key="3">
    <source>
        <dbReference type="ARBA" id="ARBA00023012"/>
    </source>
</evidence>
<dbReference type="InterPro" id="IPR050482">
    <property type="entry name" value="Sensor_HK_TwoCompSys"/>
</dbReference>
<dbReference type="PANTHER" id="PTHR24421">
    <property type="entry name" value="NITRATE/NITRITE SENSOR PROTEIN NARX-RELATED"/>
    <property type="match status" value="1"/>
</dbReference>
<proteinExistence type="predicted"/>